<evidence type="ECO:0000313" key="1">
    <source>
        <dbReference type="EMBL" id="MBM9618257.1"/>
    </source>
</evidence>
<dbReference type="Gene3D" id="3.40.50.720">
    <property type="entry name" value="NAD(P)-binding Rossmann-like Domain"/>
    <property type="match status" value="1"/>
</dbReference>
<dbReference type="Gene3D" id="3.90.25.10">
    <property type="entry name" value="UDP-galactose 4-epimerase, domain 1"/>
    <property type="match status" value="1"/>
</dbReference>
<keyword evidence="2" id="KW-1185">Reference proteome</keyword>
<dbReference type="InterPro" id="IPR036291">
    <property type="entry name" value="NAD(P)-bd_dom_sf"/>
</dbReference>
<dbReference type="SUPFAM" id="SSF51735">
    <property type="entry name" value="NAD(P)-binding Rossmann-fold domains"/>
    <property type="match status" value="1"/>
</dbReference>
<accession>A0ABS2UL45</accession>
<dbReference type="RefSeq" id="WP_205376393.1">
    <property type="nucleotide sequence ID" value="NZ_JAFEJA010000001.1"/>
</dbReference>
<gene>
    <name evidence="1" type="ORF">JE024_05770</name>
</gene>
<name>A0ABS2UL45_9ACTN</name>
<sequence length="277" mass="28830">MMPQENTGVATVLVTAATGKTGHRVADRLTALGHEVRRGSRGGTVPFDWADRATWEPALRGADAAYVNYYPDLAAPGAPEDMRALGRLAAGAGVRRLVLLSGRGEPQAVVAEDALRECGLEVRAVRASFFAQNFSEGALADGVAAGELVFPAGATAEPFVDADDLADVLVAVLTDERPGSSVHEVTGPRSLTFAQAAEEIAAVTGGPVVYTGVTAGAYAGLLTDFGLPAPEARWLAELFAELLDGHNSATADGVREVLGRDPRDFADFAKEAFGTRP</sequence>
<dbReference type="EMBL" id="JAFEJA010000001">
    <property type="protein sequence ID" value="MBM9618257.1"/>
    <property type="molecule type" value="Genomic_DNA"/>
</dbReference>
<dbReference type="InterPro" id="IPR051604">
    <property type="entry name" value="Ergot_Alk_Oxidoreductase"/>
</dbReference>
<reference evidence="1 2" key="1">
    <citation type="journal article" date="2016" name="Arch. Microbiol.">
        <title>Streptomyces zhihengii sp. nov., isolated from rhizospheric soil of Psammosilene tunicoides.</title>
        <authorList>
            <person name="Huang M.J."/>
            <person name="Fei J.J."/>
            <person name="Salam N."/>
            <person name="Kim C.J."/>
            <person name="Hozzein W.N."/>
            <person name="Xiao M."/>
            <person name="Huang H.Q."/>
            <person name="Li W.J."/>
        </authorList>
    </citation>
    <scope>NUCLEOTIDE SEQUENCE [LARGE SCALE GENOMIC DNA]</scope>
    <source>
        <strain evidence="1 2">YIM T102</strain>
    </source>
</reference>
<organism evidence="1 2">
    <name type="scientific">Streptomyces zhihengii</name>
    <dbReference type="NCBI Taxonomy" id="1818004"/>
    <lineage>
        <taxon>Bacteria</taxon>
        <taxon>Bacillati</taxon>
        <taxon>Actinomycetota</taxon>
        <taxon>Actinomycetes</taxon>
        <taxon>Kitasatosporales</taxon>
        <taxon>Streptomycetaceae</taxon>
        <taxon>Streptomyces</taxon>
    </lineage>
</organism>
<protein>
    <submittedName>
        <fullName evidence="1">NmrA family transcriptional regulator</fullName>
    </submittedName>
</protein>
<dbReference type="PANTHER" id="PTHR43162">
    <property type="match status" value="1"/>
</dbReference>
<dbReference type="Proteomes" id="UP000664109">
    <property type="component" value="Unassembled WGS sequence"/>
</dbReference>
<evidence type="ECO:0000313" key="2">
    <source>
        <dbReference type="Proteomes" id="UP000664109"/>
    </source>
</evidence>
<comment type="caution">
    <text evidence="1">The sequence shown here is derived from an EMBL/GenBank/DDBJ whole genome shotgun (WGS) entry which is preliminary data.</text>
</comment>
<dbReference type="PANTHER" id="PTHR43162:SF1">
    <property type="entry name" value="PRESTALK A DIFFERENTIATION PROTEIN A"/>
    <property type="match status" value="1"/>
</dbReference>
<proteinExistence type="predicted"/>